<dbReference type="InterPro" id="IPR010562">
    <property type="entry name" value="Haemolymph_juvenile_hormone-bd"/>
</dbReference>
<dbReference type="PANTHER" id="PTHR11008">
    <property type="entry name" value="PROTEIN TAKEOUT-LIKE PROTEIN"/>
    <property type="match status" value="1"/>
</dbReference>
<dbReference type="PANTHER" id="PTHR11008:SF41">
    <property type="entry name" value="RE70318P"/>
    <property type="match status" value="1"/>
</dbReference>
<dbReference type="OrthoDB" id="6852572at2759"/>
<organism evidence="2 3">
    <name type="scientific">Bicyclus anynana</name>
    <name type="common">Squinting bush brown butterfly</name>
    <dbReference type="NCBI Taxonomy" id="110368"/>
    <lineage>
        <taxon>Eukaryota</taxon>
        <taxon>Metazoa</taxon>
        <taxon>Ecdysozoa</taxon>
        <taxon>Arthropoda</taxon>
        <taxon>Hexapoda</taxon>
        <taxon>Insecta</taxon>
        <taxon>Pterygota</taxon>
        <taxon>Neoptera</taxon>
        <taxon>Endopterygota</taxon>
        <taxon>Lepidoptera</taxon>
        <taxon>Glossata</taxon>
        <taxon>Ditrysia</taxon>
        <taxon>Papilionoidea</taxon>
        <taxon>Nymphalidae</taxon>
        <taxon>Satyrinae</taxon>
        <taxon>Satyrini</taxon>
        <taxon>Mycalesina</taxon>
        <taxon>Bicyclus</taxon>
    </lineage>
</organism>
<dbReference type="RefSeq" id="XP_023943094.2">
    <property type="nucleotide sequence ID" value="XM_024087326.2"/>
</dbReference>
<dbReference type="Pfam" id="PF06585">
    <property type="entry name" value="JHBP"/>
    <property type="match status" value="1"/>
</dbReference>
<accession>A0A6J1N876</accession>
<dbReference type="Proteomes" id="UP001652582">
    <property type="component" value="Chromosome 13"/>
</dbReference>
<name>A0A6J1N876_BICAN</name>
<dbReference type="SMART" id="SM00700">
    <property type="entry name" value="JHBP"/>
    <property type="match status" value="1"/>
</dbReference>
<sequence>MLRTYVFLLVALYCSDGVLSKSLITPCKIEDGACIEKSWIAASEQIIQGIPELGIEPADPLFIEKIEGNLSTLKYKYFNTTIVGYKNCRISDVKVSNDFKNYHYELNIPELKLHGMYEMAGRLISMSVEGKGEFFQTTGNYKIIVDAELKVAPGDDGKLHMAIGDFKLKCYPLTAIHFDYRNLFNGDKDLGDAVLKFANESWEEVANLTQDPVFEAIITKLNENANKLLKFVPLEEFIIN</sequence>
<dbReference type="Gene3D" id="3.15.10.30">
    <property type="entry name" value="Haemolymph juvenile hormone binding protein"/>
    <property type="match status" value="1"/>
</dbReference>
<dbReference type="AlphaFoldDB" id="A0A6J1N876"/>
<evidence type="ECO:0000256" key="1">
    <source>
        <dbReference type="SAM" id="SignalP"/>
    </source>
</evidence>
<proteinExistence type="predicted"/>
<feature type="signal peptide" evidence="1">
    <location>
        <begin position="1"/>
        <end position="20"/>
    </location>
</feature>
<feature type="chain" id="PRO_5045277382" evidence="1">
    <location>
        <begin position="21"/>
        <end position="240"/>
    </location>
</feature>
<dbReference type="KEGG" id="bany:112049450"/>
<evidence type="ECO:0000313" key="3">
    <source>
        <dbReference type="RefSeq" id="XP_023943094.2"/>
    </source>
</evidence>
<dbReference type="InterPro" id="IPR038606">
    <property type="entry name" value="To_sf"/>
</dbReference>
<reference evidence="3" key="1">
    <citation type="submission" date="2025-08" db="UniProtKB">
        <authorList>
            <consortium name="RefSeq"/>
        </authorList>
    </citation>
    <scope>IDENTIFICATION</scope>
</reference>
<evidence type="ECO:0000313" key="2">
    <source>
        <dbReference type="Proteomes" id="UP001652582"/>
    </source>
</evidence>
<keyword evidence="2" id="KW-1185">Reference proteome</keyword>
<protein>
    <submittedName>
        <fullName evidence="3">Protein takeout-like</fullName>
    </submittedName>
</protein>
<gene>
    <name evidence="3" type="primary">LOC112049450</name>
</gene>
<keyword evidence="1" id="KW-0732">Signal</keyword>
<dbReference type="GeneID" id="112049450"/>